<evidence type="ECO:0000313" key="4">
    <source>
        <dbReference type="Proteomes" id="UP001275084"/>
    </source>
</evidence>
<feature type="chain" id="PRO_5042565668" evidence="2">
    <location>
        <begin position="26"/>
        <end position="435"/>
    </location>
</feature>
<evidence type="ECO:0000256" key="2">
    <source>
        <dbReference type="SAM" id="SignalP"/>
    </source>
</evidence>
<evidence type="ECO:0000256" key="1">
    <source>
        <dbReference type="SAM" id="MobiDB-lite"/>
    </source>
</evidence>
<organism evidence="3 4">
    <name type="scientific">Lasiosphaeria hispida</name>
    <dbReference type="NCBI Taxonomy" id="260671"/>
    <lineage>
        <taxon>Eukaryota</taxon>
        <taxon>Fungi</taxon>
        <taxon>Dikarya</taxon>
        <taxon>Ascomycota</taxon>
        <taxon>Pezizomycotina</taxon>
        <taxon>Sordariomycetes</taxon>
        <taxon>Sordariomycetidae</taxon>
        <taxon>Sordariales</taxon>
        <taxon>Lasiosphaeriaceae</taxon>
        <taxon>Lasiosphaeria</taxon>
    </lineage>
</organism>
<dbReference type="AlphaFoldDB" id="A0AAJ0HVS8"/>
<accession>A0AAJ0HVS8</accession>
<name>A0AAJ0HVS8_9PEZI</name>
<dbReference type="Proteomes" id="UP001275084">
    <property type="component" value="Unassembled WGS sequence"/>
</dbReference>
<gene>
    <name evidence="3" type="ORF">B0T25DRAFT_562640</name>
</gene>
<dbReference type="EMBL" id="JAUIQD010000001">
    <property type="protein sequence ID" value="KAK3363651.1"/>
    <property type="molecule type" value="Genomic_DNA"/>
</dbReference>
<feature type="region of interest" description="Disordered" evidence="1">
    <location>
        <begin position="65"/>
        <end position="93"/>
    </location>
</feature>
<protein>
    <submittedName>
        <fullName evidence="3">Uncharacterized protein</fullName>
    </submittedName>
</protein>
<sequence>MKPLRAVVGLSSAISLLNSVPGTWAEQNGSLWARLRRAVGMGNDAAKMPPPYHLYGGPAPDEKEYSYPPYGYPPPPSSMESSTSSGYGEESSSAESSYWDSSTSAYFSETSATDAYGSSTSSGYPLPSSTTDTQFVYHIAIIRCLDANFQYLVRLYIFVVIYIANERNDSHQFVYAKNFYEKRVTDFRGYRQRQLNPAFLALGHSPSIRPRHLRDPSPGHQAPSASLSANYFLAGRFLGNSKLRFDTGPQYRIVVLGWARNWGELWIDRLSSWPIVVSSDTFPNHQFYIPQHHPGTEFWCFWVATDVCSFFRGNKQYGFYFNPFRFRDTSRIILRFSNPARHHDADYKLAQHDLRAPYQQFANGIHLPTIPSDKLQLCVAKLRRFYGSIPELKRWRAGDEYGFPVIRCAHKLLHAPELFCISHDPANKRNKLNEC</sequence>
<keyword evidence="4" id="KW-1185">Reference proteome</keyword>
<comment type="caution">
    <text evidence="3">The sequence shown here is derived from an EMBL/GenBank/DDBJ whole genome shotgun (WGS) entry which is preliminary data.</text>
</comment>
<proteinExistence type="predicted"/>
<reference evidence="3" key="2">
    <citation type="submission" date="2023-06" db="EMBL/GenBank/DDBJ databases">
        <authorList>
            <consortium name="Lawrence Berkeley National Laboratory"/>
            <person name="Haridas S."/>
            <person name="Hensen N."/>
            <person name="Bonometti L."/>
            <person name="Westerberg I."/>
            <person name="Brannstrom I.O."/>
            <person name="Guillou S."/>
            <person name="Cros-Aarteil S."/>
            <person name="Calhoun S."/>
            <person name="Kuo A."/>
            <person name="Mondo S."/>
            <person name="Pangilinan J."/>
            <person name="Riley R."/>
            <person name="Labutti K."/>
            <person name="Andreopoulos B."/>
            <person name="Lipzen A."/>
            <person name="Chen C."/>
            <person name="Yanf M."/>
            <person name="Daum C."/>
            <person name="Ng V."/>
            <person name="Clum A."/>
            <person name="Steindorff A."/>
            <person name="Ohm R."/>
            <person name="Martin F."/>
            <person name="Silar P."/>
            <person name="Natvig D."/>
            <person name="Lalanne C."/>
            <person name="Gautier V."/>
            <person name="Ament-Velasquez S.L."/>
            <person name="Kruys A."/>
            <person name="Hutchinson M.I."/>
            <person name="Powell A.J."/>
            <person name="Barry K."/>
            <person name="Miller A.N."/>
            <person name="Grigoriev I.V."/>
            <person name="Debuchy R."/>
            <person name="Gladieux P."/>
            <person name="Thoren M.H."/>
            <person name="Johannesson H."/>
        </authorList>
    </citation>
    <scope>NUCLEOTIDE SEQUENCE</scope>
    <source>
        <strain evidence="3">CBS 955.72</strain>
    </source>
</reference>
<reference evidence="3" key="1">
    <citation type="journal article" date="2023" name="Mol. Phylogenet. Evol.">
        <title>Genome-scale phylogeny and comparative genomics of the fungal order Sordariales.</title>
        <authorList>
            <person name="Hensen N."/>
            <person name="Bonometti L."/>
            <person name="Westerberg I."/>
            <person name="Brannstrom I.O."/>
            <person name="Guillou S."/>
            <person name="Cros-Aarteil S."/>
            <person name="Calhoun S."/>
            <person name="Haridas S."/>
            <person name="Kuo A."/>
            <person name="Mondo S."/>
            <person name="Pangilinan J."/>
            <person name="Riley R."/>
            <person name="LaButti K."/>
            <person name="Andreopoulos B."/>
            <person name="Lipzen A."/>
            <person name="Chen C."/>
            <person name="Yan M."/>
            <person name="Daum C."/>
            <person name="Ng V."/>
            <person name="Clum A."/>
            <person name="Steindorff A."/>
            <person name="Ohm R.A."/>
            <person name="Martin F."/>
            <person name="Silar P."/>
            <person name="Natvig D.O."/>
            <person name="Lalanne C."/>
            <person name="Gautier V."/>
            <person name="Ament-Velasquez S.L."/>
            <person name="Kruys A."/>
            <person name="Hutchinson M.I."/>
            <person name="Powell A.J."/>
            <person name="Barry K."/>
            <person name="Miller A.N."/>
            <person name="Grigoriev I.V."/>
            <person name="Debuchy R."/>
            <person name="Gladieux P."/>
            <person name="Hiltunen Thoren M."/>
            <person name="Johannesson H."/>
        </authorList>
    </citation>
    <scope>NUCLEOTIDE SEQUENCE</scope>
    <source>
        <strain evidence="3">CBS 955.72</strain>
    </source>
</reference>
<evidence type="ECO:0000313" key="3">
    <source>
        <dbReference type="EMBL" id="KAK3363651.1"/>
    </source>
</evidence>
<keyword evidence="2" id="KW-0732">Signal</keyword>
<feature type="compositionally biased region" description="Low complexity" evidence="1">
    <location>
        <begin position="78"/>
        <end position="93"/>
    </location>
</feature>
<feature type="signal peptide" evidence="2">
    <location>
        <begin position="1"/>
        <end position="25"/>
    </location>
</feature>